<dbReference type="Proteomes" id="UP001221757">
    <property type="component" value="Unassembled WGS sequence"/>
</dbReference>
<sequence>MPPAPAPSPMSASVHAVQDGTMLSKRLDSPGPVDTPVDDTIADMVHDQVKVAQVAHAALIVSKIDEFHRTTHEAKTFTLSADPILWMEIKYAYEDNIDYKVEYLGSSGTLMVTWPAWIRAMITDSLALSFRKLAGHDPTHFKCMFNKNIRILDPGPDSIRSSPISSSFGDVQVRGPRTRELMNEHLPPLTFEQLYAMDFPQLDLITINEHQWAARKISKIDGGLYSPPDEEDLTALCRT</sequence>
<organism evidence="1 2">
    <name type="scientific">Mycena rosella</name>
    <name type="common">Pink bonnet</name>
    <name type="synonym">Agaricus rosellus</name>
    <dbReference type="NCBI Taxonomy" id="1033263"/>
    <lineage>
        <taxon>Eukaryota</taxon>
        <taxon>Fungi</taxon>
        <taxon>Dikarya</taxon>
        <taxon>Basidiomycota</taxon>
        <taxon>Agaricomycotina</taxon>
        <taxon>Agaricomycetes</taxon>
        <taxon>Agaricomycetidae</taxon>
        <taxon>Agaricales</taxon>
        <taxon>Marasmiineae</taxon>
        <taxon>Mycenaceae</taxon>
        <taxon>Mycena</taxon>
    </lineage>
</organism>
<reference evidence="1" key="1">
    <citation type="submission" date="2023-03" db="EMBL/GenBank/DDBJ databases">
        <title>Massive genome expansion in bonnet fungi (Mycena s.s.) driven by repeated elements and novel gene families across ecological guilds.</title>
        <authorList>
            <consortium name="Lawrence Berkeley National Laboratory"/>
            <person name="Harder C.B."/>
            <person name="Miyauchi S."/>
            <person name="Viragh M."/>
            <person name="Kuo A."/>
            <person name="Thoen E."/>
            <person name="Andreopoulos B."/>
            <person name="Lu D."/>
            <person name="Skrede I."/>
            <person name="Drula E."/>
            <person name="Henrissat B."/>
            <person name="Morin E."/>
            <person name="Kohler A."/>
            <person name="Barry K."/>
            <person name="LaButti K."/>
            <person name="Morin E."/>
            <person name="Salamov A."/>
            <person name="Lipzen A."/>
            <person name="Mereny Z."/>
            <person name="Hegedus B."/>
            <person name="Baldrian P."/>
            <person name="Stursova M."/>
            <person name="Weitz H."/>
            <person name="Taylor A."/>
            <person name="Grigoriev I.V."/>
            <person name="Nagy L.G."/>
            <person name="Martin F."/>
            <person name="Kauserud H."/>
        </authorList>
    </citation>
    <scope>NUCLEOTIDE SEQUENCE</scope>
    <source>
        <strain evidence="1">CBHHK067</strain>
    </source>
</reference>
<name>A0AAD7DCC7_MYCRO</name>
<accession>A0AAD7DCC7</accession>
<evidence type="ECO:0000313" key="2">
    <source>
        <dbReference type="Proteomes" id="UP001221757"/>
    </source>
</evidence>
<gene>
    <name evidence="1" type="ORF">B0H17DRAFT_1203319</name>
</gene>
<dbReference type="EMBL" id="JARKIE010000083">
    <property type="protein sequence ID" value="KAJ7687962.1"/>
    <property type="molecule type" value="Genomic_DNA"/>
</dbReference>
<dbReference type="AlphaFoldDB" id="A0AAD7DCC7"/>
<proteinExistence type="predicted"/>
<protein>
    <submittedName>
        <fullName evidence="1">Uncharacterized protein</fullName>
    </submittedName>
</protein>
<comment type="caution">
    <text evidence="1">The sequence shown here is derived from an EMBL/GenBank/DDBJ whole genome shotgun (WGS) entry which is preliminary data.</text>
</comment>
<evidence type="ECO:0000313" key="1">
    <source>
        <dbReference type="EMBL" id="KAJ7687962.1"/>
    </source>
</evidence>
<keyword evidence="2" id="KW-1185">Reference proteome</keyword>